<dbReference type="RefSeq" id="WP_247883099.1">
    <property type="nucleotide sequence ID" value="NZ_VITF01000003.1"/>
</dbReference>
<gene>
    <name evidence="2" type="ORF">FBZ82_103293</name>
</gene>
<dbReference type="Proteomes" id="UP000316083">
    <property type="component" value="Unassembled WGS sequence"/>
</dbReference>
<name>A0A560BFC2_AZOBR</name>
<organism evidence="2 3">
    <name type="scientific">Azospirillum brasilense</name>
    <dbReference type="NCBI Taxonomy" id="192"/>
    <lineage>
        <taxon>Bacteria</taxon>
        <taxon>Pseudomonadati</taxon>
        <taxon>Pseudomonadota</taxon>
        <taxon>Alphaproteobacteria</taxon>
        <taxon>Rhodospirillales</taxon>
        <taxon>Azospirillaceae</taxon>
        <taxon>Azospirillum</taxon>
    </lineage>
</organism>
<evidence type="ECO:0000313" key="3">
    <source>
        <dbReference type="Proteomes" id="UP000316083"/>
    </source>
</evidence>
<protein>
    <submittedName>
        <fullName evidence="2">Antitoxin CcdA</fullName>
    </submittedName>
</protein>
<keyword evidence="1" id="KW-1277">Toxin-antitoxin system</keyword>
<accession>A0A560BFC2</accession>
<reference evidence="2 3" key="1">
    <citation type="submission" date="2019-06" db="EMBL/GenBank/DDBJ databases">
        <title>Genomic Encyclopedia of Type Strains, Phase IV (KMG-V): Genome sequencing to study the core and pangenomes of soil and plant-associated prokaryotes.</title>
        <authorList>
            <person name="Whitman W."/>
        </authorList>
    </citation>
    <scope>NUCLEOTIDE SEQUENCE [LARGE SCALE GENOMIC DNA]</scope>
    <source>
        <strain evidence="2 3">BR 11796</strain>
    </source>
</reference>
<sequence>MPDTRLPFDDSAPKHATSVRLNSDLLAQAKVLGIDVARACERGLADQIADQIAESQDRAWREESRTAIESSNAYVEAHGLPLANNRPY</sequence>
<evidence type="ECO:0000313" key="2">
    <source>
        <dbReference type="EMBL" id="TWA71318.1"/>
    </source>
</evidence>
<proteinExistence type="predicted"/>
<dbReference type="AlphaFoldDB" id="A0A560BFC2"/>
<dbReference type="Pfam" id="PF07362">
    <property type="entry name" value="CcdA"/>
    <property type="match status" value="1"/>
</dbReference>
<comment type="caution">
    <text evidence="2">The sequence shown here is derived from an EMBL/GenBank/DDBJ whole genome shotgun (WGS) entry which is preliminary data.</text>
</comment>
<dbReference type="EMBL" id="VITF01000003">
    <property type="protein sequence ID" value="TWA71318.1"/>
    <property type="molecule type" value="Genomic_DNA"/>
</dbReference>
<dbReference type="InterPro" id="IPR009956">
    <property type="entry name" value="Post-segregation_anti-tox_CcdA"/>
</dbReference>
<evidence type="ECO:0000256" key="1">
    <source>
        <dbReference type="ARBA" id="ARBA00022649"/>
    </source>
</evidence>